<dbReference type="AlphaFoldDB" id="A0A9Q3IBR4"/>
<evidence type="ECO:0000313" key="3">
    <source>
        <dbReference type="Proteomes" id="UP000765509"/>
    </source>
</evidence>
<gene>
    <name evidence="2" type="ORF">O181_074207</name>
</gene>
<accession>A0A9Q3IBR4</accession>
<evidence type="ECO:0000313" key="2">
    <source>
        <dbReference type="EMBL" id="MBW0534492.1"/>
    </source>
</evidence>
<comment type="caution">
    <text evidence="2">The sequence shown here is derived from an EMBL/GenBank/DDBJ whole genome shotgun (WGS) entry which is preliminary data.</text>
</comment>
<feature type="region of interest" description="Disordered" evidence="1">
    <location>
        <begin position="197"/>
        <end position="239"/>
    </location>
</feature>
<keyword evidence="3" id="KW-1185">Reference proteome</keyword>
<protein>
    <submittedName>
        <fullName evidence="2">Uncharacterized protein</fullName>
    </submittedName>
</protein>
<dbReference type="Proteomes" id="UP000765509">
    <property type="component" value="Unassembled WGS sequence"/>
</dbReference>
<reference evidence="2" key="1">
    <citation type="submission" date="2021-03" db="EMBL/GenBank/DDBJ databases">
        <title>Draft genome sequence of rust myrtle Austropuccinia psidii MF-1, a brazilian biotype.</title>
        <authorList>
            <person name="Quecine M.C."/>
            <person name="Pachon D.M.R."/>
            <person name="Bonatelli M.L."/>
            <person name="Correr F.H."/>
            <person name="Franceschini L.M."/>
            <person name="Leite T.F."/>
            <person name="Margarido G.R.A."/>
            <person name="Almeida C.A."/>
            <person name="Ferrarezi J.A."/>
            <person name="Labate C.A."/>
        </authorList>
    </citation>
    <scope>NUCLEOTIDE SEQUENCE</scope>
    <source>
        <strain evidence="2">MF-1</strain>
    </source>
</reference>
<organism evidence="2 3">
    <name type="scientific">Austropuccinia psidii MF-1</name>
    <dbReference type="NCBI Taxonomy" id="1389203"/>
    <lineage>
        <taxon>Eukaryota</taxon>
        <taxon>Fungi</taxon>
        <taxon>Dikarya</taxon>
        <taxon>Basidiomycota</taxon>
        <taxon>Pucciniomycotina</taxon>
        <taxon>Pucciniomycetes</taxon>
        <taxon>Pucciniales</taxon>
        <taxon>Sphaerophragmiaceae</taxon>
        <taxon>Austropuccinia</taxon>
    </lineage>
</organism>
<dbReference type="EMBL" id="AVOT02039437">
    <property type="protein sequence ID" value="MBW0534492.1"/>
    <property type="molecule type" value="Genomic_DNA"/>
</dbReference>
<feature type="region of interest" description="Disordered" evidence="1">
    <location>
        <begin position="261"/>
        <end position="289"/>
    </location>
</feature>
<feature type="compositionally biased region" description="Pro residues" evidence="1">
    <location>
        <begin position="200"/>
        <end position="212"/>
    </location>
</feature>
<evidence type="ECO:0000256" key="1">
    <source>
        <dbReference type="SAM" id="MobiDB-lite"/>
    </source>
</evidence>
<sequence length="434" mass="48261">MPSTIDQPTHSDWISFPLPPKSVLHSVSYSDLSNRPFKHPYPLRSISENANSVHIDLMAFRHSVEQTASFDTISHSSNQLNTKFDTHLINHPIETLSSSHGRARCLSNYPSRFLNRPITACASKPQPAFSSTRLPSNFPIGLSNDLAQKLTQSYIKPVSYIPPLPTSNSQVPSNLVDSSHQINSYPPKIIAHSNLHIPPQIIPPNTSHPPPSRDSSLKPLSPSPNPSIPLSSFQNSNTHSSTISLIPKLVKKRRRIQQISLPANTQLDLRPYSTKPQNPSPIPHSQSTKVPLPQADAISQSFKLINQRASSQPTKVINKSLTTSDSTISHLAIPSYHLSLPNWGDDSILASHPSLIAPLKLLETDPEILNLKLEIPLHPGTFQKSIHHHTQSPKIKSFQKDKPTKENAINTTRRKIEKFKLKTKTFLGFHKAFL</sequence>
<name>A0A9Q3IBR4_9BASI</name>
<proteinExistence type="predicted"/>